<gene>
    <name evidence="3" type="ORF">K9B37_04625</name>
</gene>
<proteinExistence type="predicted"/>
<keyword evidence="4" id="KW-1185">Reference proteome</keyword>
<name>A0ABS7VJ90_9HYPH</name>
<dbReference type="Proteomes" id="UP000704176">
    <property type="component" value="Unassembled WGS sequence"/>
</dbReference>
<protein>
    <submittedName>
        <fullName evidence="3">Adenylate/guanylate cyclase domain-containing protein</fullName>
    </submittedName>
</protein>
<feature type="transmembrane region" description="Helical" evidence="1">
    <location>
        <begin position="41"/>
        <end position="59"/>
    </location>
</feature>
<dbReference type="InterPro" id="IPR001054">
    <property type="entry name" value="A/G_cyclase"/>
</dbReference>
<dbReference type="RefSeq" id="WP_224311661.1">
    <property type="nucleotide sequence ID" value="NZ_JAIRBM010000003.1"/>
</dbReference>
<dbReference type="Gene3D" id="3.30.70.1230">
    <property type="entry name" value="Nucleotide cyclase"/>
    <property type="match status" value="1"/>
</dbReference>
<comment type="caution">
    <text evidence="3">The sequence shown here is derived from an EMBL/GenBank/DDBJ whole genome shotgun (WGS) entry which is preliminary data.</text>
</comment>
<dbReference type="SMART" id="SM00044">
    <property type="entry name" value="CYCc"/>
    <property type="match status" value="1"/>
</dbReference>
<dbReference type="SUPFAM" id="SSF55073">
    <property type="entry name" value="Nucleotide cyclase"/>
    <property type="match status" value="1"/>
</dbReference>
<dbReference type="Pfam" id="PF00211">
    <property type="entry name" value="Guanylate_cyc"/>
    <property type="match status" value="1"/>
</dbReference>
<dbReference type="PROSITE" id="PS50125">
    <property type="entry name" value="GUANYLATE_CYCLASE_2"/>
    <property type="match status" value="1"/>
</dbReference>
<dbReference type="InterPro" id="IPR029787">
    <property type="entry name" value="Nucleotide_cyclase"/>
</dbReference>
<reference evidence="3 4" key="1">
    <citation type="submission" date="2021-09" db="EMBL/GenBank/DDBJ databases">
        <title>The complete genome sequence of a new microorganism.</title>
        <authorList>
            <person name="Zi Z."/>
        </authorList>
    </citation>
    <scope>NUCLEOTIDE SEQUENCE [LARGE SCALE GENOMIC DNA]</scope>
    <source>
        <strain evidence="3 4">WGZ8</strain>
    </source>
</reference>
<evidence type="ECO:0000259" key="2">
    <source>
        <dbReference type="PROSITE" id="PS50125"/>
    </source>
</evidence>
<dbReference type="PANTHER" id="PTHR43081:SF1">
    <property type="entry name" value="ADENYLATE CYCLASE, TERMINAL-DIFFERENTIATION SPECIFIC"/>
    <property type="match status" value="1"/>
</dbReference>
<feature type="domain" description="Guanylate cyclase" evidence="2">
    <location>
        <begin position="267"/>
        <end position="397"/>
    </location>
</feature>
<evidence type="ECO:0000256" key="1">
    <source>
        <dbReference type="SAM" id="Phobius"/>
    </source>
</evidence>
<feature type="transmembrane region" description="Helical" evidence="1">
    <location>
        <begin position="159"/>
        <end position="181"/>
    </location>
</feature>
<sequence length="445" mass="48497">MTSRLFPAWTLLRKLGARRSLSDTTDRLMREADVAALRRAGFARLVVSGLLLIAVLIATRDVPSDYMMAIHQIRAAEMTLTLLGLVGLGSAWLASRRIAVTWLPGLTATLDAVLVFANLGYSHWVLEIPGGFFSVFPGIWVIPITMAASAIHYSPRLQAYVAALYVTGLGSLVVSGASLTFAEREQALGAFAGQFGWEANMIRVAMVLSTALILVLVARQGRLLLERAVRETTMRLNLTRYLPRELAPILSERAFASLRAGRRIPVTLLFVDMRDSSAYGETMDPARLAVFISSFRRRVMRAAAKHGGVIDKFTGDGALILFGVPTESGSDAARALSCGRTLIELIDRWNAKRHFDPPVRIGIGIHTGEVFCGVVGDEDRLEFTVLGETVNTAARIEQATKSVDCPFLVSTQCVVAAGESDDWITIEHPPLPGVTRPIQLMKPRA</sequence>
<accession>A0ABS7VJ90</accession>
<dbReference type="EMBL" id="JAIRBM010000003">
    <property type="protein sequence ID" value="MBZ6075575.1"/>
    <property type="molecule type" value="Genomic_DNA"/>
</dbReference>
<dbReference type="InterPro" id="IPR050697">
    <property type="entry name" value="Adenylyl/Guanylyl_Cyclase_3/4"/>
</dbReference>
<organism evidence="3 4">
    <name type="scientific">Microvirga puerhi</name>
    <dbReference type="NCBI Taxonomy" id="2876078"/>
    <lineage>
        <taxon>Bacteria</taxon>
        <taxon>Pseudomonadati</taxon>
        <taxon>Pseudomonadota</taxon>
        <taxon>Alphaproteobacteria</taxon>
        <taxon>Hyphomicrobiales</taxon>
        <taxon>Methylobacteriaceae</taxon>
        <taxon>Microvirga</taxon>
    </lineage>
</organism>
<keyword evidence="1" id="KW-1133">Transmembrane helix</keyword>
<keyword evidence="1" id="KW-0472">Membrane</keyword>
<dbReference type="PANTHER" id="PTHR43081">
    <property type="entry name" value="ADENYLATE CYCLASE, TERMINAL-DIFFERENTIATION SPECIFIC-RELATED"/>
    <property type="match status" value="1"/>
</dbReference>
<feature type="transmembrane region" description="Helical" evidence="1">
    <location>
        <begin position="124"/>
        <end position="147"/>
    </location>
</feature>
<feature type="transmembrane region" description="Helical" evidence="1">
    <location>
        <begin position="201"/>
        <end position="218"/>
    </location>
</feature>
<evidence type="ECO:0000313" key="3">
    <source>
        <dbReference type="EMBL" id="MBZ6075575.1"/>
    </source>
</evidence>
<feature type="transmembrane region" description="Helical" evidence="1">
    <location>
        <begin position="80"/>
        <end position="104"/>
    </location>
</feature>
<evidence type="ECO:0000313" key="4">
    <source>
        <dbReference type="Proteomes" id="UP000704176"/>
    </source>
</evidence>
<dbReference type="CDD" id="cd07302">
    <property type="entry name" value="CHD"/>
    <property type="match status" value="1"/>
</dbReference>
<keyword evidence="1" id="KW-0812">Transmembrane</keyword>